<dbReference type="SMART" id="SM00454">
    <property type="entry name" value="SAM"/>
    <property type="match status" value="1"/>
</dbReference>
<name>A0A8J6L1D6_MICOH</name>
<dbReference type="InterPro" id="IPR001660">
    <property type="entry name" value="SAM"/>
</dbReference>
<dbReference type="InterPro" id="IPR002110">
    <property type="entry name" value="Ankyrin_rpt"/>
</dbReference>
<dbReference type="EMBL" id="JAATJU010010161">
    <property type="protein sequence ID" value="KAH0518661.1"/>
    <property type="molecule type" value="Genomic_DNA"/>
</dbReference>
<dbReference type="SUPFAM" id="SSF47769">
    <property type="entry name" value="SAM/Pointed domain"/>
    <property type="match status" value="1"/>
</dbReference>
<dbReference type="InterPro" id="IPR037602">
    <property type="entry name" value="USH1G_SAM"/>
</dbReference>
<evidence type="ECO:0000259" key="7">
    <source>
        <dbReference type="SMART" id="SM00454"/>
    </source>
</evidence>
<dbReference type="GO" id="GO:0016717">
    <property type="term" value="F:oxidoreductase activity, acting on paired donors, with oxidation of a pair of donors resulting in the reduction of molecular oxygen to two molecules of water"/>
    <property type="evidence" value="ECO:0007669"/>
    <property type="project" value="TreeGrafter"/>
</dbReference>
<evidence type="ECO:0000256" key="6">
    <source>
        <dbReference type="SAM" id="MobiDB-lite"/>
    </source>
</evidence>
<dbReference type="GO" id="GO:0016020">
    <property type="term" value="C:membrane"/>
    <property type="evidence" value="ECO:0007669"/>
    <property type="project" value="TreeGrafter"/>
</dbReference>
<dbReference type="GO" id="GO:0050957">
    <property type="term" value="P:equilibrioception"/>
    <property type="evidence" value="ECO:0007669"/>
    <property type="project" value="InterPro"/>
</dbReference>
<dbReference type="Pfam" id="PF00536">
    <property type="entry name" value="SAM_1"/>
    <property type="match status" value="1"/>
</dbReference>
<accession>A0A8J6L1D6</accession>
<evidence type="ECO:0000256" key="4">
    <source>
        <dbReference type="ARBA" id="ARBA00023273"/>
    </source>
</evidence>
<keyword evidence="3 5" id="KW-0040">ANK repeat</keyword>
<dbReference type="GO" id="GO:0007605">
    <property type="term" value="P:sensory perception of sound"/>
    <property type="evidence" value="ECO:0007669"/>
    <property type="project" value="InterPro"/>
</dbReference>
<dbReference type="InterPro" id="IPR036770">
    <property type="entry name" value="Ankyrin_rpt-contain_sf"/>
</dbReference>
<evidence type="ECO:0000256" key="3">
    <source>
        <dbReference type="ARBA" id="ARBA00023043"/>
    </source>
</evidence>
<dbReference type="SUPFAM" id="SSF48403">
    <property type="entry name" value="Ankyrin repeat"/>
    <property type="match status" value="1"/>
</dbReference>
<dbReference type="CDD" id="cd09586">
    <property type="entry name" value="SAM_USH1G"/>
    <property type="match status" value="1"/>
</dbReference>
<proteinExistence type="predicted"/>
<dbReference type="CDD" id="cd21803">
    <property type="entry name" value="CEN_USH1G"/>
    <property type="match status" value="1"/>
</dbReference>
<dbReference type="SMART" id="SM00248">
    <property type="entry name" value="ANK"/>
    <property type="match status" value="3"/>
</dbReference>
<feature type="repeat" description="ANK" evidence="5">
    <location>
        <begin position="64"/>
        <end position="96"/>
    </location>
</feature>
<reference evidence="8" key="1">
    <citation type="submission" date="2020-03" db="EMBL/GenBank/DDBJ databases">
        <title>Studies in the Genomics of Life Span.</title>
        <authorList>
            <person name="Glass D."/>
        </authorList>
    </citation>
    <scope>NUCLEOTIDE SEQUENCE</scope>
    <source>
        <strain evidence="8">LTLLF</strain>
        <tissue evidence="8">Muscle</tissue>
    </source>
</reference>
<evidence type="ECO:0000256" key="1">
    <source>
        <dbReference type="ARBA" id="ARBA00004316"/>
    </source>
</evidence>
<evidence type="ECO:0000313" key="8">
    <source>
        <dbReference type="EMBL" id="KAH0518661.1"/>
    </source>
</evidence>
<dbReference type="InterPro" id="IPR012171">
    <property type="entry name" value="Fatty_acid_desaturase"/>
</dbReference>
<feature type="domain" description="SAM" evidence="7">
    <location>
        <begin position="384"/>
        <end position="448"/>
    </location>
</feature>
<dbReference type="PROSITE" id="PS50297">
    <property type="entry name" value="ANK_REP_REGION"/>
    <property type="match status" value="2"/>
</dbReference>
<feature type="repeat" description="ANK" evidence="5">
    <location>
        <begin position="31"/>
        <end position="63"/>
    </location>
</feature>
<dbReference type="Gene3D" id="1.25.40.20">
    <property type="entry name" value="Ankyrin repeat-containing domain"/>
    <property type="match status" value="1"/>
</dbReference>
<comment type="subcellular location">
    <subcellularLocation>
        <location evidence="1">Cell projection</location>
    </subcellularLocation>
</comment>
<gene>
    <name evidence="8" type="ORF">LTLLF_115335</name>
</gene>
<dbReference type="Pfam" id="PF12796">
    <property type="entry name" value="Ank_2"/>
    <property type="match status" value="1"/>
</dbReference>
<dbReference type="PANTHER" id="PTHR19353">
    <property type="entry name" value="FATTY ACID DESATURASE 2"/>
    <property type="match status" value="1"/>
</dbReference>
<dbReference type="GO" id="GO:0120025">
    <property type="term" value="C:plasma membrane bounded cell projection"/>
    <property type="evidence" value="ECO:0007669"/>
    <property type="project" value="UniProtKB-ARBA"/>
</dbReference>
<evidence type="ECO:0000256" key="5">
    <source>
        <dbReference type="PROSITE-ProRule" id="PRU00023"/>
    </source>
</evidence>
<dbReference type="AlphaFoldDB" id="A0A8J6L1D6"/>
<evidence type="ECO:0000256" key="2">
    <source>
        <dbReference type="ARBA" id="ARBA00022737"/>
    </source>
</evidence>
<dbReference type="PROSITE" id="PS50088">
    <property type="entry name" value="ANK_REPEAT"/>
    <property type="match status" value="2"/>
</dbReference>
<dbReference type="InterPro" id="IPR013761">
    <property type="entry name" value="SAM/pointed_sf"/>
</dbReference>
<dbReference type="GO" id="GO:0050953">
    <property type="term" value="P:sensory perception of light stimulus"/>
    <property type="evidence" value="ECO:0007669"/>
    <property type="project" value="InterPro"/>
</dbReference>
<keyword evidence="2" id="KW-0677">Repeat</keyword>
<comment type="caution">
    <text evidence="8">The sequence shown here is derived from an EMBL/GenBank/DDBJ whole genome shotgun (WGS) entry which is preliminary data.</text>
</comment>
<feature type="region of interest" description="Disordered" evidence="6">
    <location>
        <begin position="515"/>
        <end position="548"/>
    </location>
</feature>
<dbReference type="FunFam" id="1.25.40.20:FF:000074">
    <property type="entry name" value="Usher syndrome type-1G protein isoform X1"/>
    <property type="match status" value="1"/>
</dbReference>
<dbReference type="Gene3D" id="1.10.150.50">
    <property type="entry name" value="Transcription Factor, Ets-1"/>
    <property type="match status" value="1"/>
</dbReference>
<feature type="region of interest" description="Disordered" evidence="6">
    <location>
        <begin position="329"/>
        <end position="367"/>
    </location>
</feature>
<organism evidence="8 9">
    <name type="scientific">Microtus ochrogaster</name>
    <name type="common">Prairie vole</name>
    <dbReference type="NCBI Taxonomy" id="79684"/>
    <lineage>
        <taxon>Eukaryota</taxon>
        <taxon>Metazoa</taxon>
        <taxon>Chordata</taxon>
        <taxon>Craniata</taxon>
        <taxon>Vertebrata</taxon>
        <taxon>Euteleostomi</taxon>
        <taxon>Mammalia</taxon>
        <taxon>Eutheria</taxon>
        <taxon>Euarchontoglires</taxon>
        <taxon>Glires</taxon>
        <taxon>Rodentia</taxon>
        <taxon>Myomorpha</taxon>
        <taxon>Muroidea</taxon>
        <taxon>Cricetidae</taxon>
        <taxon>Arvicolinae</taxon>
        <taxon>Microtus</taxon>
    </lineage>
</organism>
<dbReference type="PANTHER" id="PTHR19353:SF13">
    <property type="entry name" value="FATTY ACID DESATURASE 6"/>
    <property type="match status" value="1"/>
</dbReference>
<dbReference type="GO" id="GO:0006629">
    <property type="term" value="P:lipid metabolic process"/>
    <property type="evidence" value="ECO:0007669"/>
    <property type="project" value="TreeGrafter"/>
</dbReference>
<protein>
    <submittedName>
        <fullName evidence="8">Usher syndrome type-1G protein-like protein</fullName>
    </submittedName>
</protein>
<evidence type="ECO:0000313" key="9">
    <source>
        <dbReference type="Proteomes" id="UP000710432"/>
    </source>
</evidence>
<sequence>MNDQYHRAARDGYLELLKEATRKELNAPDEDGMTPTLWAAYHGNLESLRLIVSRGGDPDKCDIWGNTPLHLAASNGHLHCLSFLVSFGANIWCLDNDYHTPLDMAAMKGHMESVRYLDSIAAKQSSLNPKLVGKLKDKAFREAERRIRECAKMQRKHHERMERRYRRELAERSDTLSFSSLTSSTLSRRLQHLTLGSQLPYSQATLHGTAKGKAKIQKKLERRKQGGEGTFKVSEDGRKSVRSLSGLQLGSDVMFVRQGTYANPKEWGRAPLRDMFLSDEDSVSRATLAAEPAHSEVSTDSGHDSLFTRPGLGTMVFRRNYLSSGLHGLGREDGGLDGTGTRGRLQSSPSLDDDSLGSANSLQDRSCGEELPWDELDLGLDEDLEPETSPLETFLASLYLEDFASLLRQEKIDLEALMLCSDLDLRSISVPLGPRKKILGAVRRRRQALERPPALEDTELAVGIQEGWLETEGLLKPGAGSLEQAGKEAAFRPRLGHGSQLPVLAEGTEPLTVTSGWWCPNSPRVTRDPMEPAHGASPGDLGHGSQLPVLAEGTEPLTVTSAWWCPNSPRVSRDPMEPAHGASPGDGAAELLLRELERQVQDVVRASSWWERRGVDCAILALSLLALPAGFLCLRFHNVLAFATGITILGMCHYTLTVKGSHLATHGALTESKRWGKILMIFFVEVCTAFPAEFERLRKEELRVALRTLGFMSLGLYSQYWLFLNVSGFKSPSSALACMLLTRSLLAHPYLHVNIFQHIGLPMFSLDKKPRRIHMMSLGVLNLPRQPVLDWAFGHSLISCHVEHHLFPWLSDHMCLKVKPLVSKFLHDKQLPYNEDSYLARLQLFLSRYEEFMVHAPSITELVGLQ</sequence>
<keyword evidence="4" id="KW-0966">Cell projection</keyword>
<dbReference type="FunFam" id="1.10.150.50:FF:000034">
    <property type="entry name" value="ankyrin repeat and SAM domain-containing protein 4B"/>
    <property type="match status" value="1"/>
</dbReference>
<dbReference type="Proteomes" id="UP000710432">
    <property type="component" value="Unassembled WGS sequence"/>
</dbReference>